<comment type="similarity">
    <text evidence="4">Belongs to the protein kinase superfamily. TKL Ser/Thr protein kinase family. TGFB receptor subfamily.</text>
</comment>
<feature type="transmembrane region" description="Helical" evidence="19">
    <location>
        <begin position="115"/>
        <end position="140"/>
    </location>
</feature>
<dbReference type="GO" id="GO:0004675">
    <property type="term" value="F:transmembrane receptor protein serine/threonine kinase activity"/>
    <property type="evidence" value="ECO:0007669"/>
    <property type="project" value="UniProtKB-EC"/>
</dbReference>
<evidence type="ECO:0000256" key="16">
    <source>
        <dbReference type="ARBA" id="ARBA00023136"/>
    </source>
</evidence>
<dbReference type="GO" id="GO:0005524">
    <property type="term" value="F:ATP binding"/>
    <property type="evidence" value="ECO:0007669"/>
    <property type="project" value="UniProtKB-UniRule"/>
</dbReference>
<evidence type="ECO:0000256" key="3">
    <source>
        <dbReference type="ARBA" id="ARBA00004479"/>
    </source>
</evidence>
<dbReference type="GO" id="GO:0071363">
    <property type="term" value="P:cellular response to growth factor stimulus"/>
    <property type="evidence" value="ECO:0007669"/>
    <property type="project" value="TreeGrafter"/>
</dbReference>
<evidence type="ECO:0000256" key="2">
    <source>
        <dbReference type="ARBA" id="ARBA00001946"/>
    </source>
</evidence>
<dbReference type="PANTHER" id="PTHR23255:SF72">
    <property type="entry name" value="RECEPTOR PROTEIN SERINE_THREONINE KINASE"/>
    <property type="match status" value="1"/>
</dbReference>
<keyword evidence="8 19" id="KW-0812">Transmembrane</keyword>
<dbReference type="Gene3D" id="3.30.200.20">
    <property type="entry name" value="Phosphorylase Kinase, domain 1"/>
    <property type="match status" value="1"/>
</dbReference>
<gene>
    <name evidence="22" type="ORF">CDAUBV1_LOCUS7484</name>
</gene>
<dbReference type="SMART" id="SM00220">
    <property type="entry name" value="S_TKc"/>
    <property type="match status" value="1"/>
</dbReference>
<evidence type="ECO:0000256" key="18">
    <source>
        <dbReference type="PROSITE-ProRule" id="PRU10141"/>
    </source>
</evidence>
<dbReference type="Pfam" id="PF07714">
    <property type="entry name" value="PK_Tyr_Ser-Thr"/>
    <property type="match status" value="1"/>
</dbReference>
<evidence type="ECO:0000256" key="10">
    <source>
        <dbReference type="ARBA" id="ARBA00022729"/>
    </source>
</evidence>
<evidence type="ECO:0000313" key="22">
    <source>
        <dbReference type="EMBL" id="CAL5134275.1"/>
    </source>
</evidence>
<dbReference type="EMBL" id="CAXLJL010000190">
    <property type="protein sequence ID" value="CAL5134275.1"/>
    <property type="molecule type" value="Genomic_DNA"/>
</dbReference>
<keyword evidence="10" id="KW-0732">Signal</keyword>
<evidence type="ECO:0000256" key="4">
    <source>
        <dbReference type="ARBA" id="ARBA00009605"/>
    </source>
</evidence>
<keyword evidence="17" id="KW-0675">Receptor</keyword>
<dbReference type="Gene3D" id="2.10.60.10">
    <property type="entry name" value="CD59"/>
    <property type="match status" value="1"/>
</dbReference>
<evidence type="ECO:0000256" key="1">
    <source>
        <dbReference type="ARBA" id="ARBA00001936"/>
    </source>
</evidence>
<evidence type="ECO:0000256" key="11">
    <source>
        <dbReference type="ARBA" id="ARBA00022741"/>
    </source>
</evidence>
<dbReference type="SUPFAM" id="SSF56112">
    <property type="entry name" value="Protein kinase-like (PK-like)"/>
    <property type="match status" value="1"/>
</dbReference>
<evidence type="ECO:0000313" key="23">
    <source>
        <dbReference type="Proteomes" id="UP001497525"/>
    </source>
</evidence>
<keyword evidence="13 18" id="KW-0067">ATP-binding</keyword>
<dbReference type="InterPro" id="IPR000333">
    <property type="entry name" value="TGFB_receptor"/>
</dbReference>
<dbReference type="InterPro" id="IPR017441">
    <property type="entry name" value="Protein_kinase_ATP_BS"/>
</dbReference>
<proteinExistence type="inferred from homology"/>
<keyword evidence="12" id="KW-0418">Kinase</keyword>
<dbReference type="EC" id="2.7.11.30" evidence="5"/>
<dbReference type="InterPro" id="IPR045860">
    <property type="entry name" value="Snake_toxin-like_sf"/>
</dbReference>
<keyword evidence="6" id="KW-0723">Serine/threonine-protein kinase</keyword>
<name>A0AAV2TC35_CALDB</name>
<keyword evidence="9" id="KW-0479">Metal-binding</keyword>
<evidence type="ECO:0000256" key="6">
    <source>
        <dbReference type="ARBA" id="ARBA00022527"/>
    </source>
</evidence>
<protein>
    <recommendedName>
        <fullName evidence="5">receptor protein serine/threonine kinase</fullName>
        <ecNumber evidence="5">2.7.11.30</ecNumber>
    </recommendedName>
</protein>
<keyword evidence="11 18" id="KW-0547">Nucleotide-binding</keyword>
<comment type="cofactor">
    <cofactor evidence="2">
        <name>Mg(2+)</name>
        <dbReference type="ChEBI" id="CHEBI:18420"/>
    </cofactor>
</comment>
<dbReference type="Pfam" id="PF08515">
    <property type="entry name" value="TGF_beta_GS"/>
    <property type="match status" value="1"/>
</dbReference>
<dbReference type="AlphaFoldDB" id="A0AAV2TC35"/>
<dbReference type="Proteomes" id="UP001497525">
    <property type="component" value="Unassembled WGS sequence"/>
</dbReference>
<dbReference type="InterPro" id="IPR011009">
    <property type="entry name" value="Kinase-like_dom_sf"/>
</dbReference>
<dbReference type="InterPro" id="IPR000719">
    <property type="entry name" value="Prot_kinase_dom"/>
</dbReference>
<evidence type="ECO:0000256" key="7">
    <source>
        <dbReference type="ARBA" id="ARBA00022679"/>
    </source>
</evidence>
<comment type="subcellular location">
    <subcellularLocation>
        <location evidence="3">Membrane</location>
        <topology evidence="3">Single-pass type I membrane protein</topology>
    </subcellularLocation>
</comment>
<comment type="caution">
    <text evidence="22">The sequence shown here is derived from an EMBL/GenBank/DDBJ whole genome shotgun (WGS) entry which is preliminary data.</text>
</comment>
<evidence type="ECO:0000256" key="5">
    <source>
        <dbReference type="ARBA" id="ARBA00012401"/>
    </source>
</evidence>
<dbReference type="PROSITE" id="PS00108">
    <property type="entry name" value="PROTEIN_KINASE_ST"/>
    <property type="match status" value="1"/>
</dbReference>
<dbReference type="GO" id="GO:0005886">
    <property type="term" value="C:plasma membrane"/>
    <property type="evidence" value="ECO:0007669"/>
    <property type="project" value="TreeGrafter"/>
</dbReference>
<organism evidence="22 23">
    <name type="scientific">Calicophoron daubneyi</name>
    <name type="common">Rumen fluke</name>
    <name type="synonym">Paramphistomum daubneyi</name>
    <dbReference type="NCBI Taxonomy" id="300641"/>
    <lineage>
        <taxon>Eukaryota</taxon>
        <taxon>Metazoa</taxon>
        <taxon>Spiralia</taxon>
        <taxon>Lophotrochozoa</taxon>
        <taxon>Platyhelminthes</taxon>
        <taxon>Trematoda</taxon>
        <taxon>Digenea</taxon>
        <taxon>Plagiorchiida</taxon>
        <taxon>Pronocephalata</taxon>
        <taxon>Paramphistomoidea</taxon>
        <taxon>Paramphistomidae</taxon>
        <taxon>Calicophoron</taxon>
    </lineage>
</organism>
<sequence>MKQPQPATDVPDIKSFVVCQCSPVSQCPSGAPSCVSTTGCFHSLYLDESKEYIRKEIFGCFPNNTNQVDLHCRQLPPVNPLVYCCSISDGDYCNRNLAPQFPRSPVDAFFSSRNYAAVTIVLVLPLCTLLCGLLAIALLWKYVLKPHLKKKSACLNPIPTRRRSNYLRRVLNKWRSKGMTENSCHRTKHALIVDVDGGGRTFQGKHRKRDSSSTGPVRPANEIVSCTSGSGSGLPFLVQRTIARYVQLIACIGKGRFGEVWRATCQGEAVAVKIFSSRDEASWARETEVYNTGLLQHPNLLAYYASDMISRAGCTQLWLITAYHANGSLYDYLSGRTLTMQEGLRLARSICSGLAFLHTEIRGLQAKPAIAHRDIKSKNVLVRNDKEACIADLGLALVQSKPSVGSGNKAPGLSDMSYGTSGTSNSDYFHGGFSGFSSIGALQPAGPRVGTKRYMAPELLLAIDSGQPSSAICLDHPLGLSDDNPTDFTSISYLPFEVYQAADVYALSLVLWEIMRCTEGSVPCGMPVEGYQIPYQNVVPTDPSFAQMRSVVCADLYTSSTDSIIEQSQSDMEGSRLLMSADHQLVQPAASETQETAPSSNKCRPPISARWLGDPYLARVAHLIQECWHRDWAARLSALRVRKNLEALELSLANDTAPPGQ</sequence>
<keyword evidence="7" id="KW-0808">Transferase</keyword>
<evidence type="ECO:0000256" key="14">
    <source>
        <dbReference type="ARBA" id="ARBA00022842"/>
    </source>
</evidence>
<feature type="binding site" evidence="18">
    <location>
        <position position="273"/>
    </location>
    <ligand>
        <name>ATP</name>
        <dbReference type="ChEBI" id="CHEBI:30616"/>
    </ligand>
</feature>
<keyword evidence="15 19" id="KW-1133">Transmembrane helix</keyword>
<evidence type="ECO:0000256" key="19">
    <source>
        <dbReference type="SAM" id="Phobius"/>
    </source>
</evidence>
<feature type="domain" description="Protein kinase" evidence="20">
    <location>
        <begin position="246"/>
        <end position="648"/>
    </location>
</feature>
<dbReference type="InterPro" id="IPR008271">
    <property type="entry name" value="Ser/Thr_kinase_AS"/>
</dbReference>
<dbReference type="GO" id="GO:0043235">
    <property type="term" value="C:receptor complex"/>
    <property type="evidence" value="ECO:0007669"/>
    <property type="project" value="TreeGrafter"/>
</dbReference>
<reference evidence="22" key="1">
    <citation type="submission" date="2024-06" db="EMBL/GenBank/DDBJ databases">
        <authorList>
            <person name="Liu X."/>
            <person name="Lenzi L."/>
            <person name="Haldenby T S."/>
            <person name="Uol C."/>
        </authorList>
    </citation>
    <scope>NUCLEOTIDE SEQUENCE</scope>
</reference>
<dbReference type="InterPro" id="IPR003605">
    <property type="entry name" value="GS_dom"/>
</dbReference>
<evidence type="ECO:0000256" key="15">
    <source>
        <dbReference type="ARBA" id="ARBA00022989"/>
    </source>
</evidence>
<dbReference type="PROSITE" id="PS51256">
    <property type="entry name" value="GS"/>
    <property type="match status" value="1"/>
</dbReference>
<evidence type="ECO:0000256" key="12">
    <source>
        <dbReference type="ARBA" id="ARBA00022777"/>
    </source>
</evidence>
<dbReference type="CDD" id="cd23586">
    <property type="entry name" value="TFP_LU_ECD_sma6"/>
    <property type="match status" value="1"/>
</dbReference>
<dbReference type="InterPro" id="IPR001245">
    <property type="entry name" value="Ser-Thr/Tyr_kinase_cat_dom"/>
</dbReference>
<dbReference type="PROSITE" id="PS00107">
    <property type="entry name" value="PROTEIN_KINASE_ATP"/>
    <property type="match status" value="1"/>
</dbReference>
<dbReference type="PROSITE" id="PS50011">
    <property type="entry name" value="PROTEIN_KINASE_DOM"/>
    <property type="match status" value="1"/>
</dbReference>
<evidence type="ECO:0000259" key="20">
    <source>
        <dbReference type="PROSITE" id="PS50011"/>
    </source>
</evidence>
<evidence type="ECO:0000256" key="9">
    <source>
        <dbReference type="ARBA" id="ARBA00022723"/>
    </source>
</evidence>
<dbReference type="SMART" id="SM00467">
    <property type="entry name" value="GS"/>
    <property type="match status" value="1"/>
</dbReference>
<evidence type="ECO:0000256" key="8">
    <source>
        <dbReference type="ARBA" id="ARBA00022692"/>
    </source>
</evidence>
<keyword evidence="16 19" id="KW-0472">Membrane</keyword>
<evidence type="ECO:0000256" key="17">
    <source>
        <dbReference type="ARBA" id="ARBA00023170"/>
    </source>
</evidence>
<dbReference type="Gene3D" id="1.10.510.10">
    <property type="entry name" value="Transferase(Phosphotransferase) domain 1"/>
    <property type="match status" value="1"/>
</dbReference>
<comment type="cofactor">
    <cofactor evidence="1">
        <name>Mn(2+)</name>
        <dbReference type="ChEBI" id="CHEBI:29035"/>
    </cofactor>
</comment>
<evidence type="ECO:0000259" key="21">
    <source>
        <dbReference type="PROSITE" id="PS51256"/>
    </source>
</evidence>
<dbReference type="PANTHER" id="PTHR23255">
    <property type="entry name" value="TRANSFORMING GROWTH FACTOR-BETA RECEPTOR TYPE I AND II"/>
    <property type="match status" value="1"/>
</dbReference>
<accession>A0AAV2TC35</accession>
<feature type="domain" description="GS" evidence="21">
    <location>
        <begin position="186"/>
        <end position="245"/>
    </location>
</feature>
<keyword evidence="14" id="KW-0460">Magnesium</keyword>
<evidence type="ECO:0000256" key="13">
    <source>
        <dbReference type="ARBA" id="ARBA00022840"/>
    </source>
</evidence>